<keyword evidence="2" id="KW-1185">Reference proteome</keyword>
<organism evidence="1 2">
    <name type="scientific">Clostridium paridis</name>
    <dbReference type="NCBI Taxonomy" id="2803863"/>
    <lineage>
        <taxon>Bacteria</taxon>
        <taxon>Bacillati</taxon>
        <taxon>Bacillota</taxon>
        <taxon>Clostridia</taxon>
        <taxon>Eubacteriales</taxon>
        <taxon>Clostridiaceae</taxon>
        <taxon>Clostridium</taxon>
    </lineage>
</organism>
<dbReference type="AlphaFoldDB" id="A0A937K4V9"/>
<dbReference type="EMBL" id="JAESWA010000022">
    <property type="protein sequence ID" value="MBL4932309.1"/>
    <property type="molecule type" value="Genomic_DNA"/>
</dbReference>
<protein>
    <submittedName>
        <fullName evidence="1">Uncharacterized protein</fullName>
    </submittedName>
</protein>
<comment type="caution">
    <text evidence="1">The sequence shown here is derived from an EMBL/GenBank/DDBJ whole genome shotgun (WGS) entry which is preliminary data.</text>
</comment>
<proteinExistence type="predicted"/>
<evidence type="ECO:0000313" key="1">
    <source>
        <dbReference type="EMBL" id="MBL4932309.1"/>
    </source>
</evidence>
<name>A0A937K4V9_9CLOT</name>
<dbReference type="Proteomes" id="UP000623681">
    <property type="component" value="Unassembled WGS sequence"/>
</dbReference>
<sequence length="153" mass="18122">MKYGIDIENRYLRNKIAKELREEDHVVIIMNDIEYSGFGDMLLKKVVLANQSKVDIYLYLNLVEGDEEELRIFGDGSILSKRFYEKFTFEKEKMNFKISDYKKDMSYYIVSNIENSVVCVEVMTKRGISLWEIEPYISKALLDISKDWEGIMR</sequence>
<dbReference type="RefSeq" id="WP_202767674.1">
    <property type="nucleotide sequence ID" value="NZ_JAESWA010000022.1"/>
</dbReference>
<reference evidence="1" key="1">
    <citation type="submission" date="2021-01" db="EMBL/GenBank/DDBJ databases">
        <title>Genome public.</title>
        <authorList>
            <person name="Liu C."/>
            <person name="Sun Q."/>
        </authorList>
    </citation>
    <scope>NUCLEOTIDE SEQUENCE</scope>
    <source>
        <strain evidence="1">YIM B02565</strain>
    </source>
</reference>
<gene>
    <name evidence="1" type="ORF">JK634_10865</name>
</gene>
<accession>A0A937K4V9</accession>
<evidence type="ECO:0000313" key="2">
    <source>
        <dbReference type="Proteomes" id="UP000623681"/>
    </source>
</evidence>